<evidence type="ECO:0000256" key="7">
    <source>
        <dbReference type="ARBA" id="ARBA00022490"/>
    </source>
</evidence>
<keyword evidence="8 16" id="KW-0285">Flavoprotein</keyword>
<evidence type="ECO:0000256" key="15">
    <source>
        <dbReference type="PIRSR" id="PIRSR000171-1"/>
    </source>
</evidence>
<dbReference type="NCBIfam" id="TIGR00551">
    <property type="entry name" value="nadB"/>
    <property type="match status" value="1"/>
</dbReference>
<organism evidence="19 20">
    <name type="scientific">Candidatus Providencia siddallii</name>
    <dbReference type="NCBI Taxonomy" id="1715285"/>
    <lineage>
        <taxon>Bacteria</taxon>
        <taxon>Pseudomonadati</taxon>
        <taxon>Pseudomonadota</taxon>
        <taxon>Gammaproteobacteria</taxon>
        <taxon>Enterobacterales</taxon>
        <taxon>Morganellaceae</taxon>
        <taxon>Providencia</taxon>
    </lineage>
</organism>
<evidence type="ECO:0000256" key="13">
    <source>
        <dbReference type="ARBA" id="ARBA00048305"/>
    </source>
</evidence>
<evidence type="ECO:0000259" key="17">
    <source>
        <dbReference type="Pfam" id="PF00890"/>
    </source>
</evidence>
<feature type="domain" description="Fumarate reductase/succinate dehydrogenase flavoprotein-like C-terminal" evidence="18">
    <location>
        <begin position="440"/>
        <end position="520"/>
    </location>
</feature>
<evidence type="ECO:0000259" key="18">
    <source>
        <dbReference type="Pfam" id="PF02910"/>
    </source>
</evidence>
<dbReference type="SUPFAM" id="SSF46977">
    <property type="entry name" value="Succinate dehydrogenase/fumarate reductase flavoprotein C-terminal domain"/>
    <property type="match status" value="1"/>
</dbReference>
<dbReference type="EMBL" id="CVRF01000002">
    <property type="protein sequence ID" value="CRK85723.1"/>
    <property type="molecule type" value="Genomic_DNA"/>
</dbReference>
<name>A0A0M6W7A7_9GAMM</name>
<evidence type="ECO:0000256" key="12">
    <source>
        <dbReference type="ARBA" id="ARBA00023002"/>
    </source>
</evidence>
<dbReference type="InterPro" id="IPR036188">
    <property type="entry name" value="FAD/NAD-bd_sf"/>
</dbReference>
<dbReference type="Gene3D" id="3.50.50.60">
    <property type="entry name" value="FAD/NAD(P)-binding domain"/>
    <property type="match status" value="1"/>
</dbReference>
<dbReference type="STRING" id="1715285.SOFFGTOCOR_0296"/>
<keyword evidence="10" id="KW-0547">Nucleotide-binding</keyword>
<dbReference type="AlphaFoldDB" id="A0A0M6W7A7"/>
<evidence type="ECO:0000256" key="4">
    <source>
        <dbReference type="ARBA" id="ARBA00008562"/>
    </source>
</evidence>
<dbReference type="PANTHER" id="PTHR42716:SF2">
    <property type="entry name" value="L-ASPARTATE OXIDASE, CHLOROPLASTIC"/>
    <property type="match status" value="1"/>
</dbReference>
<gene>
    <name evidence="19" type="primary">nadB</name>
    <name evidence="19" type="ORF">SOFFGTOCOR_0296</name>
</gene>
<dbReference type="Gene3D" id="3.90.700.10">
    <property type="entry name" value="Succinate dehydrogenase/fumarate reductase flavoprotein, catalytic domain"/>
    <property type="match status" value="1"/>
</dbReference>
<dbReference type="EC" id="1.4.3.16" evidence="5 14"/>
<evidence type="ECO:0000256" key="16">
    <source>
        <dbReference type="RuleBase" id="RU362049"/>
    </source>
</evidence>
<dbReference type="InterPro" id="IPR003953">
    <property type="entry name" value="FAD-dep_OxRdtase_2_FAD-bd"/>
</dbReference>
<dbReference type="GO" id="GO:0000166">
    <property type="term" value="F:nucleotide binding"/>
    <property type="evidence" value="ECO:0007669"/>
    <property type="project" value="UniProtKB-KW"/>
</dbReference>
<comment type="pathway">
    <text evidence="3 16">Cofactor biosynthesis; NAD(+) biosynthesis; iminoaspartate from L-aspartate (oxidase route): step 1/1.</text>
</comment>
<evidence type="ECO:0000256" key="2">
    <source>
        <dbReference type="ARBA" id="ARBA00004496"/>
    </source>
</evidence>
<evidence type="ECO:0000256" key="11">
    <source>
        <dbReference type="ARBA" id="ARBA00022827"/>
    </source>
</evidence>
<dbReference type="Pfam" id="PF02910">
    <property type="entry name" value="Succ_DH_flav_C"/>
    <property type="match status" value="1"/>
</dbReference>
<proteinExistence type="inferred from homology"/>
<dbReference type="Proteomes" id="UP000242301">
    <property type="component" value="Unassembled WGS sequence"/>
</dbReference>
<comment type="catalytic activity">
    <reaction evidence="13">
        <text>L-aspartate + O2 = iminosuccinate + H2O2</text>
        <dbReference type="Rhea" id="RHEA:25876"/>
        <dbReference type="ChEBI" id="CHEBI:15379"/>
        <dbReference type="ChEBI" id="CHEBI:16240"/>
        <dbReference type="ChEBI" id="CHEBI:29991"/>
        <dbReference type="ChEBI" id="CHEBI:77875"/>
        <dbReference type="EC" id="1.4.3.16"/>
    </reaction>
    <physiologicalReaction direction="left-to-right" evidence="13">
        <dbReference type="Rhea" id="RHEA:25877"/>
    </physiologicalReaction>
</comment>
<comment type="cofactor">
    <cofactor evidence="1 16">
        <name>FAD</name>
        <dbReference type="ChEBI" id="CHEBI:57692"/>
    </cofactor>
</comment>
<dbReference type="NCBIfam" id="NF006567">
    <property type="entry name" value="PRK09077.1"/>
    <property type="match status" value="1"/>
</dbReference>
<comment type="subcellular location">
    <subcellularLocation>
        <location evidence="2 16">Cytoplasm</location>
    </subcellularLocation>
</comment>
<comment type="function">
    <text evidence="16">Catalyzes the oxidation of L-aspartate to iminoaspartate.</text>
</comment>
<dbReference type="InterPro" id="IPR015939">
    <property type="entry name" value="Fum_Rdtase/Succ_DH_flav-like_C"/>
</dbReference>
<dbReference type="SUPFAM" id="SSF56425">
    <property type="entry name" value="Succinate dehydrogenase/fumarate reductase flavoprotein, catalytic domain"/>
    <property type="match status" value="1"/>
</dbReference>
<dbReference type="GO" id="GO:0034628">
    <property type="term" value="P:'de novo' NAD+ biosynthetic process from L-aspartate"/>
    <property type="evidence" value="ECO:0007669"/>
    <property type="project" value="TreeGrafter"/>
</dbReference>
<dbReference type="PIRSF" id="PIRSF000171">
    <property type="entry name" value="SDHA_APRA_LASPO"/>
    <property type="match status" value="1"/>
</dbReference>
<dbReference type="Gene3D" id="1.20.58.100">
    <property type="entry name" value="Fumarate reductase/succinate dehydrogenase flavoprotein-like, C-terminal domain"/>
    <property type="match status" value="1"/>
</dbReference>
<accession>A0A0M6W7A7</accession>
<evidence type="ECO:0000256" key="5">
    <source>
        <dbReference type="ARBA" id="ARBA00012173"/>
    </source>
</evidence>
<reference evidence="20" key="1">
    <citation type="submission" date="2015-05" db="EMBL/GenBank/DDBJ databases">
        <authorList>
            <person name="Manzano-Marin A."/>
        </authorList>
    </citation>
    <scope>NUCLEOTIDE SEQUENCE [LARGE SCALE GENOMIC DNA]</scope>
    <source>
        <strain evidence="20">officinalis</strain>
    </source>
</reference>
<keyword evidence="20" id="KW-1185">Reference proteome</keyword>
<dbReference type="GO" id="GO:0005737">
    <property type="term" value="C:cytoplasm"/>
    <property type="evidence" value="ECO:0007669"/>
    <property type="project" value="UniProtKB-SubCell"/>
</dbReference>
<dbReference type="FunFam" id="3.90.700.10:FF:000002">
    <property type="entry name" value="L-aspartate oxidase"/>
    <property type="match status" value="1"/>
</dbReference>
<dbReference type="InterPro" id="IPR005288">
    <property type="entry name" value="NadB"/>
</dbReference>
<dbReference type="FunFam" id="1.20.58.100:FF:000002">
    <property type="entry name" value="L-aspartate oxidase"/>
    <property type="match status" value="1"/>
</dbReference>
<evidence type="ECO:0000313" key="19">
    <source>
        <dbReference type="EMBL" id="CRK85723.1"/>
    </source>
</evidence>
<dbReference type="GO" id="GO:0008734">
    <property type="term" value="F:L-aspartate oxidase activity"/>
    <property type="evidence" value="ECO:0007669"/>
    <property type="project" value="UniProtKB-UniRule"/>
</dbReference>
<dbReference type="PRINTS" id="PR00368">
    <property type="entry name" value="FADPNR"/>
</dbReference>
<dbReference type="Pfam" id="PF00890">
    <property type="entry name" value="FAD_binding_2"/>
    <property type="match status" value="1"/>
</dbReference>
<keyword evidence="12 16" id="KW-0560">Oxidoreductase</keyword>
<evidence type="ECO:0000256" key="14">
    <source>
        <dbReference type="NCBIfam" id="TIGR00551"/>
    </source>
</evidence>
<keyword evidence="7" id="KW-0963">Cytoplasm</keyword>
<feature type="active site" description="Proton acceptor" evidence="15">
    <location>
        <position position="290"/>
    </location>
</feature>
<feature type="domain" description="FAD-dependent oxidoreductase 2 FAD-binding" evidence="17">
    <location>
        <begin position="10"/>
        <end position="392"/>
    </location>
</feature>
<protein>
    <recommendedName>
        <fullName evidence="6 14">L-aspartate oxidase</fullName>
        <ecNumber evidence="5 14">1.4.3.16</ecNumber>
    </recommendedName>
</protein>
<dbReference type="FunFam" id="3.50.50.60:FF:000060">
    <property type="entry name" value="L-aspartate oxidase"/>
    <property type="match status" value="1"/>
</dbReference>
<evidence type="ECO:0000313" key="20">
    <source>
        <dbReference type="Proteomes" id="UP000242301"/>
    </source>
</evidence>
<evidence type="ECO:0000256" key="3">
    <source>
        <dbReference type="ARBA" id="ARBA00004950"/>
    </source>
</evidence>
<comment type="similarity">
    <text evidence="4 16">Belongs to the FAD-dependent oxidoreductase 2 family. NadB subfamily.</text>
</comment>
<evidence type="ECO:0000256" key="8">
    <source>
        <dbReference type="ARBA" id="ARBA00022630"/>
    </source>
</evidence>
<dbReference type="UniPathway" id="UPA00253">
    <property type="reaction ID" value="UER00326"/>
</dbReference>
<sequence length="531" mass="60032">MNGLTTYCTDILIIGSGISGLSAALRLAPFYRVILISKDILNKGASYYAQGGIAAVFDENDSIDSHIEDTLVVGAGICEKNTVEFVISNAKKCIEWLVDQGIVFDKEVTKTGIVKYHLTREGGHSYRRILHHADATGKEIETKLINLVLNHTNVLVKEFCVAIDFIILNEIGLSNSTRVVGAYVFNKKHKQIETIKAKAIILATGGAAKVYKYTTNPDISSGDGIAMAWRAGCRVANLEFNQFHPTCLYHSQSRNFLLTEALRGEGAYLKRYDGTRFMIDYDYRCELAPRDIVTLAINKEMKFFDLDCLYLDITHKPAVFIKEHFPNIYRKLIKLGLDLTKDYIPIVPAAHYTCGGVVVDHTGMTDIKNLYAIGEVSYTGFHGANRMASNSLLECLVYAWSSSRNIIKTIKDIVNVPVLPDFCKKIDVFNEHIVIQHYFRELRLSMWNYMGIVRTTECLEKALYYISLLQQNVFYYTKFYISNDLLELRNLVQVSELMVRCALARKESRGTHYILNYPKKIKNSGPTILVP</sequence>
<evidence type="ECO:0000256" key="9">
    <source>
        <dbReference type="ARBA" id="ARBA00022642"/>
    </source>
</evidence>
<evidence type="ECO:0000256" key="6">
    <source>
        <dbReference type="ARBA" id="ARBA00021901"/>
    </source>
</evidence>
<dbReference type="SUPFAM" id="SSF51905">
    <property type="entry name" value="FAD/NAD(P)-binding domain"/>
    <property type="match status" value="1"/>
</dbReference>
<dbReference type="InterPro" id="IPR027477">
    <property type="entry name" value="Succ_DH/fumarate_Rdtase_cat_sf"/>
</dbReference>
<dbReference type="PANTHER" id="PTHR42716">
    <property type="entry name" value="L-ASPARTATE OXIDASE"/>
    <property type="match status" value="1"/>
</dbReference>
<evidence type="ECO:0000256" key="1">
    <source>
        <dbReference type="ARBA" id="ARBA00001974"/>
    </source>
</evidence>
<keyword evidence="11 16" id="KW-0274">FAD</keyword>
<evidence type="ECO:0000256" key="10">
    <source>
        <dbReference type="ARBA" id="ARBA00022741"/>
    </source>
</evidence>
<dbReference type="InterPro" id="IPR037099">
    <property type="entry name" value="Fum_R/Succ_DH_flav-like_C_sf"/>
</dbReference>
<keyword evidence="9 16" id="KW-0662">Pyridine nucleotide biosynthesis</keyword>